<evidence type="ECO:0000256" key="1">
    <source>
        <dbReference type="SAM" id="MobiDB-lite"/>
    </source>
</evidence>
<feature type="transmembrane region" description="Helical" evidence="2">
    <location>
        <begin position="227"/>
        <end position="246"/>
    </location>
</feature>
<feature type="compositionally biased region" description="Polar residues" evidence="1">
    <location>
        <begin position="392"/>
        <end position="411"/>
    </location>
</feature>
<gene>
    <name evidence="3" type="ORF">M422DRAFT_268751</name>
</gene>
<feature type="region of interest" description="Disordered" evidence="1">
    <location>
        <begin position="385"/>
        <end position="534"/>
    </location>
</feature>
<keyword evidence="2" id="KW-1133">Transmembrane helix</keyword>
<sequence>MAERHGQERGSANSLPRSFEPPQPLGNRRPALPQLQQKHGRQYSVQLNIGDRPLNYDEEEAQERIIPRIVVEDVDNPHEKKSEPPPVPAKNVSPTPRQQNLSSEEIFALQFGYALASPVSTPEQANNEEVVLPTPSSPSTRLGPTKRRRTAFQEDFVEEGSLVVLPPPPLLRPASFWRNAKRTALHTPSLHLPGLRSLCFRRRKSNHRRQNKGPRRECGGPAWIRSFWINTAIILFLVPFIFITAPSHTRAHILPRQAMTTSMTEHYLNHTHSQSIIIPKATISASNEPIQLSTQNVYAVSSQTFHSSEYASSIIHVTAPTSLSLSVATSLPSSPYQEAGLASMDRRWLILCSIVAAALGALIGWFVVPLFFPRWRLRCNERRKDQPAHVSQAGSDTENAVFTGHSTQTPRRLSAFSGGEHRVEVIASGAQKLHEPDEAQSRKRGGIRKVQEDDSMYQTPSRVRGQQTNLILDMAPPTPVPSRRTIISPTPERPTSKVSPNRRRPPSLALSRMDEDRTDKDNKSGLTGRKSPVIEPLTPITATARVPIKRPEHMRRQSLPSSFPAPKRSSACLDLTALVHRPPSTAPFYPSYPSAPPLRRVQTAPLDSEDFPLYRTGSRTQSRGMLPLFDPKSLSSGKRHSSLDITSTVNVSAVRRRSSSRVRALSNVNASRLSIDAIMNNVAKTDPQNGLEGAASRAQGRDADAEKGEAVCVARVGLDDGAE</sequence>
<feature type="region of interest" description="Disordered" evidence="1">
    <location>
        <begin position="1"/>
        <end position="99"/>
    </location>
</feature>
<reference evidence="3 4" key="1">
    <citation type="submission" date="2014-06" db="EMBL/GenBank/DDBJ databases">
        <title>Evolutionary Origins and Diversification of the Mycorrhizal Mutualists.</title>
        <authorList>
            <consortium name="DOE Joint Genome Institute"/>
            <consortium name="Mycorrhizal Genomics Consortium"/>
            <person name="Kohler A."/>
            <person name="Kuo A."/>
            <person name="Nagy L.G."/>
            <person name="Floudas D."/>
            <person name="Copeland A."/>
            <person name="Barry K.W."/>
            <person name="Cichocki N."/>
            <person name="Veneault-Fourrey C."/>
            <person name="LaButti K."/>
            <person name="Lindquist E.A."/>
            <person name="Lipzen A."/>
            <person name="Lundell T."/>
            <person name="Morin E."/>
            <person name="Murat C."/>
            <person name="Riley R."/>
            <person name="Ohm R."/>
            <person name="Sun H."/>
            <person name="Tunlid A."/>
            <person name="Henrissat B."/>
            <person name="Grigoriev I.V."/>
            <person name="Hibbett D.S."/>
            <person name="Martin F."/>
        </authorList>
    </citation>
    <scope>NUCLEOTIDE SEQUENCE [LARGE SCALE GENOMIC DNA]</scope>
    <source>
        <strain evidence="3 4">SS14</strain>
    </source>
</reference>
<keyword evidence="2" id="KW-0472">Membrane</keyword>
<dbReference type="HOGENOM" id="CLU_382934_0_0_1"/>
<name>A0A0C9ULT1_SPHS4</name>
<feature type="compositionally biased region" description="Polar residues" evidence="1">
    <location>
        <begin position="456"/>
        <end position="470"/>
    </location>
</feature>
<feature type="compositionally biased region" description="Basic and acidic residues" evidence="1">
    <location>
        <begin position="432"/>
        <end position="441"/>
    </location>
</feature>
<keyword evidence="4" id="KW-1185">Reference proteome</keyword>
<keyword evidence="2" id="KW-0812">Transmembrane</keyword>
<accession>A0A0C9ULT1</accession>
<proteinExistence type="predicted"/>
<dbReference type="AlphaFoldDB" id="A0A0C9ULT1"/>
<feature type="compositionally biased region" description="Basic and acidic residues" evidence="1">
    <location>
        <begin position="512"/>
        <end position="523"/>
    </location>
</feature>
<protein>
    <submittedName>
        <fullName evidence="3">Uncharacterized protein</fullName>
    </submittedName>
</protein>
<feature type="non-terminal residue" evidence="3">
    <location>
        <position position="1"/>
    </location>
</feature>
<dbReference type="EMBL" id="KN837275">
    <property type="protein sequence ID" value="KIJ29797.1"/>
    <property type="molecule type" value="Genomic_DNA"/>
</dbReference>
<evidence type="ECO:0000313" key="4">
    <source>
        <dbReference type="Proteomes" id="UP000054279"/>
    </source>
</evidence>
<dbReference type="Proteomes" id="UP000054279">
    <property type="component" value="Unassembled WGS sequence"/>
</dbReference>
<feature type="region of interest" description="Disordered" evidence="1">
    <location>
        <begin position="127"/>
        <end position="146"/>
    </location>
</feature>
<organism evidence="3 4">
    <name type="scientific">Sphaerobolus stellatus (strain SS14)</name>
    <dbReference type="NCBI Taxonomy" id="990650"/>
    <lineage>
        <taxon>Eukaryota</taxon>
        <taxon>Fungi</taxon>
        <taxon>Dikarya</taxon>
        <taxon>Basidiomycota</taxon>
        <taxon>Agaricomycotina</taxon>
        <taxon>Agaricomycetes</taxon>
        <taxon>Phallomycetidae</taxon>
        <taxon>Geastrales</taxon>
        <taxon>Sphaerobolaceae</taxon>
        <taxon>Sphaerobolus</taxon>
    </lineage>
</organism>
<feature type="region of interest" description="Disordered" evidence="1">
    <location>
        <begin position="685"/>
        <end position="706"/>
    </location>
</feature>
<feature type="transmembrane region" description="Helical" evidence="2">
    <location>
        <begin position="348"/>
        <end position="372"/>
    </location>
</feature>
<feature type="region of interest" description="Disordered" evidence="1">
    <location>
        <begin position="609"/>
        <end position="628"/>
    </location>
</feature>
<evidence type="ECO:0000313" key="3">
    <source>
        <dbReference type="EMBL" id="KIJ29797.1"/>
    </source>
</evidence>
<evidence type="ECO:0000256" key="2">
    <source>
        <dbReference type="SAM" id="Phobius"/>
    </source>
</evidence>